<sequence length="59" mass="6641">MAFWNVCTGDEGIYRDMISGAIMECIREMAMKNKVDININFHMQGRSCANCTSAFASKK</sequence>
<proteinExistence type="predicted"/>
<dbReference type="AlphaFoldDB" id="A0A2R6RLY1"/>
<dbReference type="Proteomes" id="UP000186601">
    <property type="component" value="Unassembled WGS sequence"/>
</dbReference>
<dbReference type="EMBL" id="MLYV02000221">
    <property type="protein sequence ID" value="PSS31043.1"/>
    <property type="molecule type" value="Genomic_DNA"/>
</dbReference>
<name>A0A2R6RLY1_9APHY</name>
<keyword evidence="2" id="KW-1185">Reference proteome</keyword>
<evidence type="ECO:0000313" key="1">
    <source>
        <dbReference type="EMBL" id="PSS31043.1"/>
    </source>
</evidence>
<gene>
    <name evidence="1" type="ORF">PHLCEN_2v2375</name>
</gene>
<accession>A0A2R6RLY1</accession>
<reference evidence="1 2" key="1">
    <citation type="submission" date="2018-02" db="EMBL/GenBank/DDBJ databases">
        <title>Genome sequence of the basidiomycete white-rot fungus Phlebia centrifuga.</title>
        <authorList>
            <person name="Granchi Z."/>
            <person name="Peng M."/>
            <person name="de Vries R.P."/>
            <person name="Hilden K."/>
            <person name="Makela M.R."/>
            <person name="Grigoriev I."/>
            <person name="Riley R."/>
        </authorList>
    </citation>
    <scope>NUCLEOTIDE SEQUENCE [LARGE SCALE GENOMIC DNA]</scope>
    <source>
        <strain evidence="1 2">FBCC195</strain>
    </source>
</reference>
<protein>
    <submittedName>
        <fullName evidence="1">Uncharacterized protein</fullName>
    </submittedName>
</protein>
<comment type="caution">
    <text evidence="1">The sequence shown here is derived from an EMBL/GenBank/DDBJ whole genome shotgun (WGS) entry which is preliminary data.</text>
</comment>
<organism evidence="1 2">
    <name type="scientific">Hermanssonia centrifuga</name>
    <dbReference type="NCBI Taxonomy" id="98765"/>
    <lineage>
        <taxon>Eukaryota</taxon>
        <taxon>Fungi</taxon>
        <taxon>Dikarya</taxon>
        <taxon>Basidiomycota</taxon>
        <taxon>Agaricomycotina</taxon>
        <taxon>Agaricomycetes</taxon>
        <taxon>Polyporales</taxon>
        <taxon>Meruliaceae</taxon>
        <taxon>Hermanssonia</taxon>
    </lineage>
</organism>
<evidence type="ECO:0000313" key="2">
    <source>
        <dbReference type="Proteomes" id="UP000186601"/>
    </source>
</evidence>